<evidence type="ECO:0000313" key="8">
    <source>
        <dbReference type="EMBL" id="GLS83197.1"/>
    </source>
</evidence>
<keyword evidence="4 7" id="KW-0812">Transmembrane</keyword>
<feature type="transmembrane region" description="Helical" evidence="7">
    <location>
        <begin position="235"/>
        <end position="255"/>
    </location>
</feature>
<feature type="transmembrane region" description="Helical" evidence="7">
    <location>
        <begin position="206"/>
        <end position="223"/>
    </location>
</feature>
<dbReference type="RefSeq" id="WP_095497242.1">
    <property type="nucleotide sequence ID" value="NZ_BSPO01000002.1"/>
</dbReference>
<feature type="transmembrane region" description="Helical" evidence="7">
    <location>
        <begin position="51"/>
        <end position="72"/>
    </location>
</feature>
<gene>
    <name evidence="8" type="ORF">GCM10007894_11740</name>
</gene>
<dbReference type="InterPro" id="IPR007140">
    <property type="entry name" value="DUF350"/>
</dbReference>
<dbReference type="PANTHER" id="PTHR40043:SF1">
    <property type="entry name" value="UPF0719 INNER MEMBRANE PROTEIN YJFL"/>
    <property type="match status" value="1"/>
</dbReference>
<feature type="transmembrane region" description="Helical" evidence="7">
    <location>
        <begin position="12"/>
        <end position="31"/>
    </location>
</feature>
<sequence>MLNHMGISSDLAVILVIDLIVAIALLTLMRFLQGWYSRVNSTKELAEKDNFAFGISTAGAVLALSIVLTGAISGEAAESFVIEFIGMSIYGICGLLLIKMGRWLHDKVALNKIDKPGLIIEGNKAVAIVDACVAIATAIIIRANLIWAEGLDVNTFIAIFTGFIVTQLMLVTMTRVRDYQYQRRNPNGSLQHALEQGQIALAIRHGGYLIALAITFNSASYFVEFNPYSYLSNIAGWFSYSLIMLVILLLVLPVAKRLVLAGINLTQEVDQQENIGVAAIELSISIGIALILAALMV</sequence>
<dbReference type="EMBL" id="BSPO01000002">
    <property type="protein sequence ID" value="GLS83197.1"/>
    <property type="molecule type" value="Genomic_DNA"/>
</dbReference>
<feature type="transmembrane region" description="Helical" evidence="7">
    <location>
        <begin position="84"/>
        <end position="104"/>
    </location>
</feature>
<organism evidence="8 9">
    <name type="scientific">Paraferrimonas haliotis</name>
    <dbReference type="NCBI Taxonomy" id="2013866"/>
    <lineage>
        <taxon>Bacteria</taxon>
        <taxon>Pseudomonadati</taxon>
        <taxon>Pseudomonadota</taxon>
        <taxon>Gammaproteobacteria</taxon>
        <taxon>Alteromonadales</taxon>
        <taxon>Ferrimonadaceae</taxon>
        <taxon>Paraferrimonas</taxon>
    </lineage>
</organism>
<comment type="caution">
    <text evidence="8">The sequence shown here is derived from an EMBL/GenBank/DDBJ whole genome shotgun (WGS) entry which is preliminary data.</text>
</comment>
<dbReference type="GO" id="GO:0005886">
    <property type="term" value="C:plasma membrane"/>
    <property type="evidence" value="ECO:0007669"/>
    <property type="project" value="UniProtKB-SubCell"/>
</dbReference>
<feature type="transmembrane region" description="Helical" evidence="7">
    <location>
        <begin position="125"/>
        <end position="147"/>
    </location>
</feature>
<keyword evidence="3" id="KW-1003">Cell membrane</keyword>
<dbReference type="AlphaFoldDB" id="A0AA37TKL5"/>
<name>A0AA37TKL5_9GAMM</name>
<evidence type="ECO:0000256" key="5">
    <source>
        <dbReference type="ARBA" id="ARBA00022989"/>
    </source>
</evidence>
<keyword evidence="6 7" id="KW-0472">Membrane</keyword>
<dbReference type="PANTHER" id="PTHR40043">
    <property type="entry name" value="UPF0719 INNER MEMBRANE PROTEIN YJFL"/>
    <property type="match status" value="1"/>
</dbReference>
<proteinExistence type="inferred from homology"/>
<evidence type="ECO:0000256" key="6">
    <source>
        <dbReference type="ARBA" id="ARBA00023136"/>
    </source>
</evidence>
<feature type="transmembrane region" description="Helical" evidence="7">
    <location>
        <begin position="275"/>
        <end position="296"/>
    </location>
</feature>
<accession>A0AA37TKL5</accession>
<feature type="transmembrane region" description="Helical" evidence="7">
    <location>
        <begin position="153"/>
        <end position="174"/>
    </location>
</feature>
<evidence type="ECO:0000313" key="9">
    <source>
        <dbReference type="Proteomes" id="UP001157439"/>
    </source>
</evidence>
<dbReference type="Proteomes" id="UP001157439">
    <property type="component" value="Unassembled WGS sequence"/>
</dbReference>
<keyword evidence="9" id="KW-1185">Reference proteome</keyword>
<evidence type="ECO:0000256" key="4">
    <source>
        <dbReference type="ARBA" id="ARBA00022692"/>
    </source>
</evidence>
<evidence type="ECO:0000256" key="7">
    <source>
        <dbReference type="SAM" id="Phobius"/>
    </source>
</evidence>
<evidence type="ECO:0000256" key="1">
    <source>
        <dbReference type="ARBA" id="ARBA00004651"/>
    </source>
</evidence>
<protein>
    <submittedName>
        <fullName evidence="8">ATP synthase F0 subunit A</fullName>
    </submittedName>
</protein>
<evidence type="ECO:0000256" key="3">
    <source>
        <dbReference type="ARBA" id="ARBA00022475"/>
    </source>
</evidence>
<evidence type="ECO:0000256" key="2">
    <source>
        <dbReference type="ARBA" id="ARBA00005779"/>
    </source>
</evidence>
<comment type="subcellular location">
    <subcellularLocation>
        <location evidence="1">Cell membrane</location>
        <topology evidence="1">Multi-pass membrane protein</topology>
    </subcellularLocation>
</comment>
<keyword evidence="5 7" id="KW-1133">Transmembrane helix</keyword>
<comment type="similarity">
    <text evidence="2">Belongs to the UPF0719 family.</text>
</comment>
<dbReference type="Pfam" id="PF03994">
    <property type="entry name" value="DUF350"/>
    <property type="match status" value="2"/>
</dbReference>
<reference evidence="8 9" key="1">
    <citation type="journal article" date="2014" name="Int. J. Syst. Evol. Microbiol.">
        <title>Complete genome sequence of Corynebacterium casei LMG S-19264T (=DSM 44701T), isolated from a smear-ripened cheese.</title>
        <authorList>
            <consortium name="US DOE Joint Genome Institute (JGI-PGF)"/>
            <person name="Walter F."/>
            <person name="Albersmeier A."/>
            <person name="Kalinowski J."/>
            <person name="Ruckert C."/>
        </authorList>
    </citation>
    <scope>NUCLEOTIDE SEQUENCE [LARGE SCALE GENOMIC DNA]</scope>
    <source>
        <strain evidence="8 9">NBRC 112785</strain>
    </source>
</reference>